<feature type="domain" description="SUF system FeS cluster assembly SufBD core" evidence="2">
    <location>
        <begin position="148"/>
        <end position="221"/>
    </location>
</feature>
<proteinExistence type="inferred from homology"/>
<evidence type="ECO:0000259" key="2">
    <source>
        <dbReference type="Pfam" id="PF01458"/>
    </source>
</evidence>
<reference evidence="4 5" key="1">
    <citation type="submission" date="2015-09" db="EMBL/GenBank/DDBJ databases">
        <title>Draft genome sequence of Kouleothrix aurantiaca JCM 19913.</title>
        <authorList>
            <person name="Hemp J."/>
        </authorList>
    </citation>
    <scope>NUCLEOTIDE SEQUENCE [LARGE SCALE GENOMIC DNA]</scope>
    <source>
        <strain evidence="4 5">COM-B</strain>
    </source>
</reference>
<feature type="non-terminal residue" evidence="4">
    <location>
        <position position="222"/>
    </location>
</feature>
<sequence>MNYLPTLSELDDVQIAEAARAAGEPSWLADRRAAAWRTFAESAPPFWKRTNLSQFAADDIAPPIGAQGTAVQWDESLAGQGVIFTTLAAAVRSQPELVERYLGTAIDANAHKFNALHAALWQDGVFLYVPKGVSIEMPLHAIFTLADGSYASFPHNLIVLEDGASATFIEEYSSPDAAEQALCNPATELFVGNGASLRFVTVQSWGANFYHIGAQRARVGDN</sequence>
<evidence type="ECO:0000256" key="1">
    <source>
        <dbReference type="ARBA" id="ARBA00043967"/>
    </source>
</evidence>
<dbReference type="PATRIC" id="fig|186479.3.peg.10629"/>
<accession>A0A0P9HAT1</accession>
<dbReference type="InterPro" id="IPR000825">
    <property type="entry name" value="SUF_FeS_clus_asmbl_SufBD_core"/>
</dbReference>
<dbReference type="PANTHER" id="PTHR30508:SF1">
    <property type="entry name" value="UPF0051 PROTEIN ABCI8, CHLOROPLASTIC-RELATED"/>
    <property type="match status" value="1"/>
</dbReference>
<dbReference type="InterPro" id="IPR055346">
    <property type="entry name" value="Fe-S_cluster_assembly_SufBD"/>
</dbReference>
<evidence type="ECO:0000313" key="5">
    <source>
        <dbReference type="Proteomes" id="UP000050509"/>
    </source>
</evidence>
<dbReference type="Proteomes" id="UP000050509">
    <property type="component" value="Unassembled WGS sequence"/>
</dbReference>
<dbReference type="InterPro" id="IPR045595">
    <property type="entry name" value="SufBD_N"/>
</dbReference>
<dbReference type="EMBL" id="LJCR01000887">
    <property type="protein sequence ID" value="KPV51505.1"/>
    <property type="molecule type" value="Genomic_DNA"/>
</dbReference>
<organism evidence="4 5">
    <name type="scientific">Kouleothrix aurantiaca</name>
    <dbReference type="NCBI Taxonomy" id="186479"/>
    <lineage>
        <taxon>Bacteria</taxon>
        <taxon>Bacillati</taxon>
        <taxon>Chloroflexota</taxon>
        <taxon>Chloroflexia</taxon>
        <taxon>Chloroflexales</taxon>
        <taxon>Roseiflexineae</taxon>
        <taxon>Roseiflexaceae</taxon>
        <taxon>Kouleothrix</taxon>
    </lineage>
</organism>
<feature type="domain" description="SUF system FeS cluster assembly SufBD N-terminal" evidence="3">
    <location>
        <begin position="78"/>
        <end position="139"/>
    </location>
</feature>
<dbReference type="PANTHER" id="PTHR30508">
    <property type="entry name" value="FES CLUSTER ASSEMBLY PROTEIN SUF"/>
    <property type="match status" value="1"/>
</dbReference>
<comment type="caution">
    <text evidence="4">The sequence shown here is derived from an EMBL/GenBank/DDBJ whole genome shotgun (WGS) entry which is preliminary data.</text>
</comment>
<comment type="similarity">
    <text evidence="1">Belongs to the iron-sulfur cluster assembly SufBD family.</text>
</comment>
<dbReference type="AlphaFoldDB" id="A0A0P9HAT1"/>
<gene>
    <name evidence="4" type="ORF">SE17_20810</name>
</gene>
<dbReference type="GO" id="GO:0016226">
    <property type="term" value="P:iron-sulfur cluster assembly"/>
    <property type="evidence" value="ECO:0007669"/>
    <property type="project" value="InterPro"/>
</dbReference>
<dbReference type="Pfam" id="PF19295">
    <property type="entry name" value="SufBD_N"/>
    <property type="match status" value="1"/>
</dbReference>
<evidence type="ECO:0000259" key="3">
    <source>
        <dbReference type="Pfam" id="PF19295"/>
    </source>
</evidence>
<protein>
    <submittedName>
        <fullName evidence="4">Fe-S cluster assembly protein SufD</fullName>
    </submittedName>
</protein>
<dbReference type="SUPFAM" id="SSF101960">
    <property type="entry name" value="Stabilizer of iron transporter SufD"/>
    <property type="match status" value="1"/>
</dbReference>
<name>A0A0P9HAT1_9CHLR</name>
<evidence type="ECO:0000313" key="4">
    <source>
        <dbReference type="EMBL" id="KPV51505.1"/>
    </source>
</evidence>
<dbReference type="InterPro" id="IPR037284">
    <property type="entry name" value="SUF_FeS_clus_asmbl_SufBD_sf"/>
</dbReference>
<keyword evidence="5" id="KW-1185">Reference proteome</keyword>
<dbReference type="Pfam" id="PF01458">
    <property type="entry name" value="SUFBD_core"/>
    <property type="match status" value="1"/>
</dbReference>